<feature type="compositionally biased region" description="Polar residues" evidence="1">
    <location>
        <begin position="206"/>
        <end position="217"/>
    </location>
</feature>
<dbReference type="Proteomes" id="UP000297245">
    <property type="component" value="Unassembled WGS sequence"/>
</dbReference>
<feature type="compositionally biased region" description="Polar residues" evidence="1">
    <location>
        <begin position="57"/>
        <end position="66"/>
    </location>
</feature>
<feature type="region of interest" description="Disordered" evidence="1">
    <location>
        <begin position="51"/>
        <end position="74"/>
    </location>
</feature>
<sequence length="237" mass="27262">MSYGPGVFYRQFHHCYPNTRKSPSPCLRIRICRYRTSPSRARHKCDHVRNKAHGALRSSSTTVSDSQYKDHPPRHNRTRLMEGILRVITLRYSNMGILRITGVYYGNVYSMLSFGITSTEGYNNIKNRNLKKTKSDATPLLAFETALFPEFGAGLSTEALSTDLFSSNRASLSTAVEITERKNGKRHLQRTAGDLRGRDERHGKSKLTQQFSWNAPDQTFEERKEEHDQAGWSRFRR</sequence>
<name>A0A4S8MKP5_DENBC</name>
<organism evidence="2 3">
    <name type="scientific">Dendrothele bispora (strain CBS 962.96)</name>
    <dbReference type="NCBI Taxonomy" id="1314807"/>
    <lineage>
        <taxon>Eukaryota</taxon>
        <taxon>Fungi</taxon>
        <taxon>Dikarya</taxon>
        <taxon>Basidiomycota</taxon>
        <taxon>Agaricomycotina</taxon>
        <taxon>Agaricomycetes</taxon>
        <taxon>Agaricomycetidae</taxon>
        <taxon>Agaricales</taxon>
        <taxon>Agaricales incertae sedis</taxon>
        <taxon>Dendrothele</taxon>
    </lineage>
</organism>
<gene>
    <name evidence="2" type="ORF">K435DRAFT_835944</name>
</gene>
<feature type="compositionally biased region" description="Basic and acidic residues" evidence="1">
    <location>
        <begin position="193"/>
        <end position="202"/>
    </location>
</feature>
<proteinExistence type="predicted"/>
<feature type="compositionally biased region" description="Basic and acidic residues" evidence="1">
    <location>
        <begin position="220"/>
        <end position="229"/>
    </location>
</feature>
<keyword evidence="3" id="KW-1185">Reference proteome</keyword>
<evidence type="ECO:0000313" key="2">
    <source>
        <dbReference type="EMBL" id="THV03378.1"/>
    </source>
</evidence>
<evidence type="ECO:0000256" key="1">
    <source>
        <dbReference type="SAM" id="MobiDB-lite"/>
    </source>
</evidence>
<accession>A0A4S8MKP5</accession>
<dbReference type="AlphaFoldDB" id="A0A4S8MKP5"/>
<protein>
    <submittedName>
        <fullName evidence="2">Uncharacterized protein</fullName>
    </submittedName>
</protein>
<dbReference type="EMBL" id="ML179068">
    <property type="protein sequence ID" value="THV03378.1"/>
    <property type="molecule type" value="Genomic_DNA"/>
</dbReference>
<reference evidence="2 3" key="1">
    <citation type="journal article" date="2019" name="Nat. Ecol. Evol.">
        <title>Megaphylogeny resolves global patterns of mushroom evolution.</title>
        <authorList>
            <person name="Varga T."/>
            <person name="Krizsan K."/>
            <person name="Foldi C."/>
            <person name="Dima B."/>
            <person name="Sanchez-Garcia M."/>
            <person name="Sanchez-Ramirez S."/>
            <person name="Szollosi G.J."/>
            <person name="Szarkandi J.G."/>
            <person name="Papp V."/>
            <person name="Albert L."/>
            <person name="Andreopoulos W."/>
            <person name="Angelini C."/>
            <person name="Antonin V."/>
            <person name="Barry K.W."/>
            <person name="Bougher N.L."/>
            <person name="Buchanan P."/>
            <person name="Buyck B."/>
            <person name="Bense V."/>
            <person name="Catcheside P."/>
            <person name="Chovatia M."/>
            <person name="Cooper J."/>
            <person name="Damon W."/>
            <person name="Desjardin D."/>
            <person name="Finy P."/>
            <person name="Geml J."/>
            <person name="Haridas S."/>
            <person name="Hughes K."/>
            <person name="Justo A."/>
            <person name="Karasinski D."/>
            <person name="Kautmanova I."/>
            <person name="Kiss B."/>
            <person name="Kocsube S."/>
            <person name="Kotiranta H."/>
            <person name="LaButti K.M."/>
            <person name="Lechner B.E."/>
            <person name="Liimatainen K."/>
            <person name="Lipzen A."/>
            <person name="Lukacs Z."/>
            <person name="Mihaltcheva S."/>
            <person name="Morgado L.N."/>
            <person name="Niskanen T."/>
            <person name="Noordeloos M.E."/>
            <person name="Ohm R.A."/>
            <person name="Ortiz-Santana B."/>
            <person name="Ovrebo C."/>
            <person name="Racz N."/>
            <person name="Riley R."/>
            <person name="Savchenko A."/>
            <person name="Shiryaev A."/>
            <person name="Soop K."/>
            <person name="Spirin V."/>
            <person name="Szebenyi C."/>
            <person name="Tomsovsky M."/>
            <person name="Tulloss R.E."/>
            <person name="Uehling J."/>
            <person name="Grigoriev I.V."/>
            <person name="Vagvolgyi C."/>
            <person name="Papp T."/>
            <person name="Martin F.M."/>
            <person name="Miettinen O."/>
            <person name="Hibbett D.S."/>
            <person name="Nagy L.G."/>
        </authorList>
    </citation>
    <scope>NUCLEOTIDE SEQUENCE [LARGE SCALE GENOMIC DNA]</scope>
    <source>
        <strain evidence="2 3">CBS 962.96</strain>
    </source>
</reference>
<evidence type="ECO:0000313" key="3">
    <source>
        <dbReference type="Proteomes" id="UP000297245"/>
    </source>
</evidence>
<feature type="region of interest" description="Disordered" evidence="1">
    <location>
        <begin position="181"/>
        <end position="237"/>
    </location>
</feature>